<keyword evidence="2" id="KW-0812">Transmembrane</keyword>
<evidence type="ECO:0000256" key="2">
    <source>
        <dbReference type="SAM" id="Phobius"/>
    </source>
</evidence>
<dbReference type="RefSeq" id="WP_183789394.1">
    <property type="nucleotide sequence ID" value="NZ_JACIDU010000002.1"/>
</dbReference>
<keyword evidence="2" id="KW-1133">Transmembrane helix</keyword>
<evidence type="ECO:0000256" key="1">
    <source>
        <dbReference type="SAM" id="MobiDB-lite"/>
    </source>
</evidence>
<feature type="transmembrane region" description="Helical" evidence="2">
    <location>
        <begin position="20"/>
        <end position="42"/>
    </location>
</feature>
<evidence type="ECO:0000313" key="3">
    <source>
        <dbReference type="EMBL" id="MBB4102149.1"/>
    </source>
</evidence>
<keyword evidence="4" id="KW-1185">Reference proteome</keyword>
<accession>A0A7W6JZ02</accession>
<keyword evidence="2" id="KW-0472">Membrane</keyword>
<protein>
    <submittedName>
        <fullName evidence="3">Uncharacterized protein</fullName>
    </submittedName>
</protein>
<sequence length="256" mass="26523">MKGLLKKIRLPKIHFSKKIVIIAAGVLVLFGASGGAALYFFADRVGGEEVAKKAVDPNGVACLDVQTEVIHKVDRFWVRKYISAEGDGPDRARTAMRVALAVQEKEKPDLVQVVVLDAKGPTKRADIRGRAIGANVLLISNPAKLPKEMPAAEFSARFIDGTAGPDGLFYGQKVDMLEEDVKALAASISTRDLCGDLTGGAAKGSEHGEAPAGGHDAPAEGGHGEAPAAGHDAPTDGGHGASTGDEHASAEAPPSH</sequence>
<organism evidence="3 4">
    <name type="scientific">Allorhizobium borbori</name>
    <dbReference type="NCBI Taxonomy" id="485907"/>
    <lineage>
        <taxon>Bacteria</taxon>
        <taxon>Pseudomonadati</taxon>
        <taxon>Pseudomonadota</taxon>
        <taxon>Alphaproteobacteria</taxon>
        <taxon>Hyphomicrobiales</taxon>
        <taxon>Rhizobiaceae</taxon>
        <taxon>Rhizobium/Agrobacterium group</taxon>
        <taxon>Allorhizobium</taxon>
    </lineage>
</organism>
<feature type="compositionally biased region" description="Low complexity" evidence="1">
    <location>
        <begin position="210"/>
        <end position="232"/>
    </location>
</feature>
<gene>
    <name evidence="3" type="ORF">GGQ66_000677</name>
</gene>
<feature type="region of interest" description="Disordered" evidence="1">
    <location>
        <begin position="199"/>
        <end position="256"/>
    </location>
</feature>
<comment type="caution">
    <text evidence="3">The sequence shown here is derived from an EMBL/GenBank/DDBJ whole genome shotgun (WGS) entry which is preliminary data.</text>
</comment>
<dbReference type="Proteomes" id="UP000584824">
    <property type="component" value="Unassembled WGS sequence"/>
</dbReference>
<name>A0A7W6JZ02_9HYPH</name>
<dbReference type="EMBL" id="JACIDU010000002">
    <property type="protein sequence ID" value="MBB4102149.1"/>
    <property type="molecule type" value="Genomic_DNA"/>
</dbReference>
<dbReference type="AlphaFoldDB" id="A0A7W6JZ02"/>
<reference evidence="3 4" key="1">
    <citation type="submission" date="2020-08" db="EMBL/GenBank/DDBJ databases">
        <title>Genomic Encyclopedia of Type Strains, Phase IV (KMG-IV): sequencing the most valuable type-strain genomes for metagenomic binning, comparative biology and taxonomic classification.</title>
        <authorList>
            <person name="Goeker M."/>
        </authorList>
    </citation>
    <scope>NUCLEOTIDE SEQUENCE [LARGE SCALE GENOMIC DNA]</scope>
    <source>
        <strain evidence="3 4">DSM 26385</strain>
    </source>
</reference>
<proteinExistence type="predicted"/>
<evidence type="ECO:0000313" key="4">
    <source>
        <dbReference type="Proteomes" id="UP000584824"/>
    </source>
</evidence>